<evidence type="ECO:0000256" key="2">
    <source>
        <dbReference type="ARBA" id="ARBA00022730"/>
    </source>
</evidence>
<dbReference type="EMBL" id="CP038033">
    <property type="protein sequence ID" value="QBQ54662.1"/>
    <property type="molecule type" value="Genomic_DNA"/>
</dbReference>
<dbReference type="FunFam" id="3.30.70.330:FF:000001">
    <property type="entry name" value="50S ribosomal protein L23"/>
    <property type="match status" value="1"/>
</dbReference>
<keyword evidence="3 6" id="KW-0694">RNA-binding</keyword>
<dbReference type="AlphaFoldDB" id="A0A4P7C1B6"/>
<evidence type="ECO:0000256" key="5">
    <source>
        <dbReference type="ARBA" id="ARBA00023274"/>
    </source>
</evidence>
<keyword evidence="8" id="KW-1185">Reference proteome</keyword>
<dbReference type="RefSeq" id="WP_134357857.1">
    <property type="nucleotide sequence ID" value="NZ_CP038033.1"/>
</dbReference>
<dbReference type="InterPro" id="IPR012678">
    <property type="entry name" value="Ribosomal_uL23/eL15/eS24_sf"/>
</dbReference>
<evidence type="ECO:0000256" key="4">
    <source>
        <dbReference type="ARBA" id="ARBA00022980"/>
    </source>
</evidence>
<dbReference type="PANTHER" id="PTHR11620">
    <property type="entry name" value="60S RIBOSOMAL PROTEIN L23A"/>
    <property type="match status" value="1"/>
</dbReference>
<dbReference type="OrthoDB" id="9793353at2"/>
<evidence type="ECO:0000256" key="3">
    <source>
        <dbReference type="ARBA" id="ARBA00022884"/>
    </source>
</evidence>
<dbReference type="GO" id="GO:1990904">
    <property type="term" value="C:ribonucleoprotein complex"/>
    <property type="evidence" value="ECO:0007669"/>
    <property type="project" value="UniProtKB-KW"/>
</dbReference>
<organism evidence="7 8">
    <name type="scientific">Nitrosococcus wardiae</name>
    <dbReference type="NCBI Taxonomy" id="1814290"/>
    <lineage>
        <taxon>Bacteria</taxon>
        <taxon>Pseudomonadati</taxon>
        <taxon>Pseudomonadota</taxon>
        <taxon>Gammaproteobacteria</taxon>
        <taxon>Chromatiales</taxon>
        <taxon>Chromatiaceae</taxon>
        <taxon>Nitrosococcus</taxon>
    </lineage>
</organism>
<dbReference type="Pfam" id="PF00276">
    <property type="entry name" value="Ribosomal_L23"/>
    <property type="match status" value="1"/>
</dbReference>
<gene>
    <name evidence="6" type="primary">rplW</name>
    <name evidence="7" type="ORF">E3U44_09175</name>
</gene>
<dbReference type="SUPFAM" id="SSF54189">
    <property type="entry name" value="Ribosomal proteins S24e, L23 and L15e"/>
    <property type="match status" value="1"/>
</dbReference>
<proteinExistence type="inferred from homology"/>
<dbReference type="GO" id="GO:0005840">
    <property type="term" value="C:ribosome"/>
    <property type="evidence" value="ECO:0007669"/>
    <property type="project" value="UniProtKB-KW"/>
</dbReference>
<evidence type="ECO:0000256" key="6">
    <source>
        <dbReference type="HAMAP-Rule" id="MF_01369"/>
    </source>
</evidence>
<dbReference type="InterPro" id="IPR013025">
    <property type="entry name" value="Ribosomal_uL23-like"/>
</dbReference>
<dbReference type="GO" id="GO:0006412">
    <property type="term" value="P:translation"/>
    <property type="evidence" value="ECO:0007669"/>
    <property type="project" value="UniProtKB-UniRule"/>
</dbReference>
<dbReference type="HAMAP" id="MF_01369_B">
    <property type="entry name" value="Ribosomal_uL23_B"/>
    <property type="match status" value="1"/>
</dbReference>
<dbReference type="KEGG" id="nwr:E3U44_09175"/>
<comment type="similarity">
    <text evidence="1 6">Belongs to the universal ribosomal protein uL23 family.</text>
</comment>
<dbReference type="GO" id="GO:0019843">
    <property type="term" value="F:rRNA binding"/>
    <property type="evidence" value="ECO:0007669"/>
    <property type="project" value="UniProtKB-UniRule"/>
</dbReference>
<sequence length="98" mass="11192">MNEERLTKVILAPVISEKSTLVGEKHNQVVLKVLPDANKREVKQAVELLFDVKVARVRTARIKGKNKRFGRYTGRRSDWKKAYVSLQAGHEIDFMGAE</sequence>
<dbReference type="Gene3D" id="3.30.70.330">
    <property type="match status" value="1"/>
</dbReference>
<protein>
    <recommendedName>
        <fullName evidence="6">Large ribosomal subunit protein uL23</fullName>
    </recommendedName>
</protein>
<keyword evidence="2 6" id="KW-0699">rRNA-binding</keyword>
<accession>A0A4P7C1B6</accession>
<keyword evidence="5 6" id="KW-0687">Ribonucleoprotein</keyword>
<reference evidence="7 8" key="1">
    <citation type="submission" date="2019-03" db="EMBL/GenBank/DDBJ databases">
        <title>The genome sequence of Nitrosococcus wardiae strain D1FHST reveals the archetypal metabolic capacity of ammonia-oxidizing Gammaproteobacteria.</title>
        <authorList>
            <person name="Wang L."/>
            <person name="Lim C.K."/>
            <person name="Hanson T.E."/>
            <person name="Dang H."/>
            <person name="Klotz M.G."/>
        </authorList>
    </citation>
    <scope>NUCLEOTIDE SEQUENCE [LARGE SCALE GENOMIC DNA]</scope>
    <source>
        <strain evidence="7 8">D1FHS</strain>
    </source>
</reference>
<dbReference type="InterPro" id="IPR012677">
    <property type="entry name" value="Nucleotide-bd_a/b_plait_sf"/>
</dbReference>
<keyword evidence="4 6" id="KW-0689">Ribosomal protein</keyword>
<evidence type="ECO:0000256" key="1">
    <source>
        <dbReference type="ARBA" id="ARBA00006700"/>
    </source>
</evidence>
<dbReference type="Proteomes" id="UP000294325">
    <property type="component" value="Chromosome"/>
</dbReference>
<dbReference type="NCBIfam" id="NF004359">
    <property type="entry name" value="PRK05738.1-3"/>
    <property type="match status" value="1"/>
</dbReference>
<evidence type="ECO:0000313" key="8">
    <source>
        <dbReference type="Proteomes" id="UP000294325"/>
    </source>
</evidence>
<dbReference type="GO" id="GO:0003735">
    <property type="term" value="F:structural constituent of ribosome"/>
    <property type="evidence" value="ECO:0007669"/>
    <property type="project" value="InterPro"/>
</dbReference>
<dbReference type="NCBIfam" id="NF004363">
    <property type="entry name" value="PRK05738.2-4"/>
    <property type="match status" value="1"/>
</dbReference>
<name>A0A4P7C1B6_9GAMM</name>
<comment type="subunit">
    <text evidence="6">Part of the 50S ribosomal subunit. Contacts protein L29, and trigger factor when it is bound to the ribosome.</text>
</comment>
<evidence type="ECO:0000313" key="7">
    <source>
        <dbReference type="EMBL" id="QBQ54662.1"/>
    </source>
</evidence>
<comment type="function">
    <text evidence="6">One of the early assembly proteins it binds 23S rRNA. One of the proteins that surrounds the polypeptide exit tunnel on the outside of the ribosome. Forms the main docking site for trigger factor binding to the ribosome.</text>
</comment>